<name>A0ABP0JEQ0_9DINO</name>
<reference evidence="7 8" key="1">
    <citation type="submission" date="2024-02" db="EMBL/GenBank/DDBJ databases">
        <authorList>
            <person name="Chen Y."/>
            <person name="Shah S."/>
            <person name="Dougan E. K."/>
            <person name="Thang M."/>
            <person name="Chan C."/>
        </authorList>
    </citation>
    <scope>NUCLEOTIDE SEQUENCE [LARGE SCALE GENOMIC DNA]</scope>
</reference>
<dbReference type="EMBL" id="CAXAMM010006892">
    <property type="protein sequence ID" value="CAK9012693.1"/>
    <property type="molecule type" value="Genomic_DNA"/>
</dbReference>
<dbReference type="Gene3D" id="3.30.1370.210">
    <property type="match status" value="1"/>
</dbReference>
<comment type="similarity">
    <text evidence="1">Belongs to the HIBADH-related family.</text>
</comment>
<dbReference type="Gene3D" id="3.40.50.720">
    <property type="entry name" value="NAD(P)-binding Rossmann-like Domain"/>
    <property type="match status" value="1"/>
</dbReference>
<comment type="caution">
    <text evidence="7">The sequence shown here is derived from an EMBL/GenBank/DDBJ whole genome shotgun (WGS) entry which is preliminary data.</text>
</comment>
<dbReference type="InterPro" id="IPR006115">
    <property type="entry name" value="6PGDH_NADP-bd"/>
</dbReference>
<dbReference type="SUPFAM" id="SSF51735">
    <property type="entry name" value="NAD(P)-binding Rossmann-fold domains"/>
    <property type="match status" value="1"/>
</dbReference>
<sequence>LPPKQRFCATYPNVSRCRHGAHCAFAHSREEVTAPLLTPEEEATLPEALTVAFFTEKFKTMWCPIGAQHDWQNCMYAHTYQDVPGPQFGSEIQSSLFYDSAIQAPSTGAGLRPSAVKRPAAEMGGVSSLPVGFVGLGSMGYHMAGHMAKAHSRCTVWNRTQMKAAQHSKEFGSVHAEKLEELKSSQVLVFCLPTSEEDEAIVEQLAPHLPRGACVVSCTSGVPTVTKRLANSLRERFGLHFLDCPVSGGPLGAAAGSLTCMLGSDSPEAAEKALPVLQTFAQKVVRCGPSGAGHAVKAVNNALNVTHLMLGAEGLLALQQLGVDPSVALEAINGSSGRSLQTEQRLPQEVLTRRFGYGFKLPLMAKDCRIAAEVLETLPSSQLLSRSTQMVQEFAKEHGADADYTCVEALPEKVQPWGPRCPFAHGAKEQLYHPNYFRTLVCRDLQRRRCPRAHLCAFFHRQSDCRKIKHDPVDYSRPLPEKDVPSDWLLHFLNPPKFQEAAQDYGLESFMQSAMAPAMPLHQMPFYPAYCKEDLDSGSVSTAEELHEDAETTSSLAATHVPPSLTLGAEDAWTLLSSGHKGEELYWNEAMPYFNQYSEAFASPFTGSIAAVEGAGGAYAASVQAAHAARQPKAMQGMESFDVAASLLSHLGIGDVASTDLVGRRDI</sequence>
<dbReference type="PROSITE" id="PS50103">
    <property type="entry name" value="ZF_C3H1"/>
    <property type="match status" value="1"/>
</dbReference>
<dbReference type="InterPro" id="IPR036855">
    <property type="entry name" value="Znf_CCCH_sf"/>
</dbReference>
<dbReference type="InterPro" id="IPR057444">
    <property type="entry name" value="Znf-CCCH_AtC3H23-like"/>
</dbReference>
<dbReference type="SUPFAM" id="SSF48179">
    <property type="entry name" value="6-phosphogluconate dehydrogenase C-terminal domain-like"/>
    <property type="match status" value="1"/>
</dbReference>
<evidence type="ECO:0000256" key="3">
    <source>
        <dbReference type="ARBA" id="ARBA00022771"/>
    </source>
</evidence>
<evidence type="ECO:0000313" key="7">
    <source>
        <dbReference type="EMBL" id="CAK9012693.1"/>
    </source>
</evidence>
<dbReference type="SUPFAM" id="SSF90229">
    <property type="entry name" value="CCCH zinc finger"/>
    <property type="match status" value="1"/>
</dbReference>
<evidence type="ECO:0000256" key="1">
    <source>
        <dbReference type="ARBA" id="ARBA00009080"/>
    </source>
</evidence>
<dbReference type="Proteomes" id="UP001642464">
    <property type="component" value="Unassembled WGS sequence"/>
</dbReference>
<dbReference type="InterPro" id="IPR036291">
    <property type="entry name" value="NAD(P)-bd_dom_sf"/>
</dbReference>
<dbReference type="PROSITE" id="PS00895">
    <property type="entry name" value="3_HYDROXYISOBUT_DH"/>
    <property type="match status" value="1"/>
</dbReference>
<proteinExistence type="inferred from homology"/>
<dbReference type="Pfam" id="PF03446">
    <property type="entry name" value="NAD_binding_2"/>
    <property type="match status" value="1"/>
</dbReference>
<feature type="non-terminal residue" evidence="7">
    <location>
        <position position="1"/>
    </location>
</feature>
<dbReference type="InterPro" id="IPR000571">
    <property type="entry name" value="Znf_CCCH"/>
</dbReference>
<dbReference type="InterPro" id="IPR008927">
    <property type="entry name" value="6-PGluconate_DH-like_C_sf"/>
</dbReference>
<dbReference type="InterPro" id="IPR013328">
    <property type="entry name" value="6PGD_dom2"/>
</dbReference>
<dbReference type="InterPro" id="IPR002204">
    <property type="entry name" value="3-OH-isobutyrate_DH-rel_CS"/>
</dbReference>
<dbReference type="Gene3D" id="4.10.1000.10">
    <property type="entry name" value="Zinc finger, CCCH-type"/>
    <property type="match status" value="1"/>
</dbReference>
<organism evidence="7 8">
    <name type="scientific">Durusdinium trenchii</name>
    <dbReference type="NCBI Taxonomy" id="1381693"/>
    <lineage>
        <taxon>Eukaryota</taxon>
        <taxon>Sar</taxon>
        <taxon>Alveolata</taxon>
        <taxon>Dinophyceae</taxon>
        <taxon>Suessiales</taxon>
        <taxon>Symbiodiniaceae</taxon>
        <taxon>Durusdinium</taxon>
    </lineage>
</organism>
<dbReference type="PANTHER" id="PTHR43060:SF15">
    <property type="entry name" value="3-HYDROXYISOBUTYRATE DEHYDROGENASE-LIKE 1, MITOCHONDRIAL-RELATED"/>
    <property type="match status" value="1"/>
</dbReference>
<dbReference type="Gene3D" id="1.10.1040.10">
    <property type="entry name" value="N-(1-d-carboxylethyl)-l-norvaline Dehydrogenase, domain 2"/>
    <property type="match status" value="1"/>
</dbReference>
<dbReference type="PANTHER" id="PTHR43060">
    <property type="entry name" value="3-HYDROXYISOBUTYRATE DEHYDROGENASE-LIKE 1, MITOCHONDRIAL-RELATED"/>
    <property type="match status" value="1"/>
</dbReference>
<feature type="zinc finger region" description="C3H1-type" evidence="5">
    <location>
        <begin position="2"/>
        <end position="30"/>
    </location>
</feature>
<evidence type="ECO:0000256" key="2">
    <source>
        <dbReference type="ARBA" id="ARBA00022723"/>
    </source>
</evidence>
<dbReference type="InterPro" id="IPR029154">
    <property type="entry name" value="HIBADH-like_NADP-bd"/>
</dbReference>
<gene>
    <name evidence="7" type="ORF">SCF082_LOCUS11616</name>
</gene>
<keyword evidence="2 5" id="KW-0479">Metal-binding</keyword>
<evidence type="ECO:0000256" key="5">
    <source>
        <dbReference type="PROSITE-ProRule" id="PRU00723"/>
    </source>
</evidence>
<keyword evidence="8" id="KW-1185">Reference proteome</keyword>
<evidence type="ECO:0000256" key="4">
    <source>
        <dbReference type="ARBA" id="ARBA00022833"/>
    </source>
</evidence>
<dbReference type="Pfam" id="PF25512">
    <property type="entry name" value="zf-CCCH_AtC3H23"/>
    <property type="match status" value="1"/>
</dbReference>
<keyword evidence="3 5" id="KW-0863">Zinc-finger</keyword>
<dbReference type="Pfam" id="PF14833">
    <property type="entry name" value="NAD_binding_11"/>
    <property type="match status" value="1"/>
</dbReference>
<evidence type="ECO:0000259" key="6">
    <source>
        <dbReference type="PROSITE" id="PS50103"/>
    </source>
</evidence>
<keyword evidence="4 5" id="KW-0862">Zinc</keyword>
<accession>A0ABP0JEQ0</accession>
<feature type="domain" description="C3H1-type" evidence="6">
    <location>
        <begin position="2"/>
        <end position="30"/>
    </location>
</feature>
<protein>
    <submittedName>
        <fullName evidence="7">Uncharacterized oxidoreductase Sfri_1503</fullName>
    </submittedName>
</protein>
<evidence type="ECO:0000313" key="8">
    <source>
        <dbReference type="Proteomes" id="UP001642464"/>
    </source>
</evidence>